<dbReference type="PROSITE" id="PS00129">
    <property type="entry name" value="GLYCOSYL_HYDROL_F31_1"/>
    <property type="match status" value="1"/>
</dbReference>
<dbReference type="Proteomes" id="UP000681722">
    <property type="component" value="Unassembled WGS sequence"/>
</dbReference>
<evidence type="ECO:0000313" key="8">
    <source>
        <dbReference type="EMBL" id="CAF1300345.1"/>
    </source>
</evidence>
<dbReference type="PANTHER" id="PTHR43791">
    <property type="entry name" value="PERMEASE-RELATED"/>
    <property type="match status" value="1"/>
</dbReference>
<dbReference type="FunFam" id="1.20.1250.20:FF:000034">
    <property type="entry name" value="MFS general substrate transporter"/>
    <property type="match status" value="1"/>
</dbReference>
<dbReference type="GO" id="GO:0016020">
    <property type="term" value="C:membrane"/>
    <property type="evidence" value="ECO:0007669"/>
    <property type="project" value="UniProtKB-SubCell"/>
</dbReference>
<keyword evidence="2" id="KW-0813">Transport</keyword>
<feature type="transmembrane region" description="Helical" evidence="6">
    <location>
        <begin position="405"/>
        <end position="425"/>
    </location>
</feature>
<feature type="transmembrane region" description="Helical" evidence="6">
    <location>
        <begin position="469"/>
        <end position="490"/>
    </location>
</feature>
<feature type="transmembrane region" description="Helical" evidence="6">
    <location>
        <begin position="496"/>
        <end position="519"/>
    </location>
</feature>
<dbReference type="OrthoDB" id="2985014at2759"/>
<evidence type="ECO:0000313" key="12">
    <source>
        <dbReference type="Proteomes" id="UP000663829"/>
    </source>
</evidence>
<reference evidence="9" key="1">
    <citation type="submission" date="2021-02" db="EMBL/GenBank/DDBJ databases">
        <authorList>
            <person name="Nowell W R."/>
        </authorList>
    </citation>
    <scope>NUCLEOTIDE SEQUENCE</scope>
</reference>
<dbReference type="Pfam" id="PF07690">
    <property type="entry name" value="MFS_1"/>
    <property type="match status" value="1"/>
</dbReference>
<feature type="transmembrane region" description="Helical" evidence="6">
    <location>
        <begin position="561"/>
        <end position="582"/>
    </location>
</feature>
<gene>
    <name evidence="9" type="ORF">GPM918_LOCUS33189</name>
    <name evidence="8" type="ORF">OVA965_LOCUS28500</name>
    <name evidence="11" type="ORF">SRO942_LOCUS33871</name>
    <name evidence="10" type="ORF">TMI583_LOCUS29252</name>
</gene>
<evidence type="ECO:0000259" key="7">
    <source>
        <dbReference type="PROSITE" id="PS50850"/>
    </source>
</evidence>
<dbReference type="GO" id="GO:0022857">
    <property type="term" value="F:transmembrane transporter activity"/>
    <property type="evidence" value="ECO:0007669"/>
    <property type="project" value="InterPro"/>
</dbReference>
<dbReference type="Proteomes" id="UP000682733">
    <property type="component" value="Unassembled WGS sequence"/>
</dbReference>
<dbReference type="FunFam" id="1.20.1250.20:FF:000068">
    <property type="entry name" value="MFS general substrate transporter"/>
    <property type="match status" value="1"/>
</dbReference>
<evidence type="ECO:0000256" key="4">
    <source>
        <dbReference type="ARBA" id="ARBA00022989"/>
    </source>
</evidence>
<evidence type="ECO:0000256" key="6">
    <source>
        <dbReference type="SAM" id="Phobius"/>
    </source>
</evidence>
<dbReference type="PANTHER" id="PTHR43791:SF19">
    <property type="entry name" value="TRANSPORTER, PUTATIVE (AFU_ORTHOLOGUE AFUA_1G01812)-RELATED"/>
    <property type="match status" value="1"/>
</dbReference>
<dbReference type="InterPro" id="IPR036259">
    <property type="entry name" value="MFS_trans_sf"/>
</dbReference>
<name>A0A815KY53_9BILA</name>
<evidence type="ECO:0000313" key="11">
    <source>
        <dbReference type="EMBL" id="CAF4293370.1"/>
    </source>
</evidence>
<accession>A0A815KY53</accession>
<dbReference type="EMBL" id="CAJOBC010082863">
    <property type="protein sequence ID" value="CAF4293370.1"/>
    <property type="molecule type" value="Genomic_DNA"/>
</dbReference>
<feature type="transmembrane region" description="Helical" evidence="6">
    <location>
        <begin position="445"/>
        <end position="462"/>
    </location>
</feature>
<dbReference type="PROSITE" id="PS50850">
    <property type="entry name" value="MFS"/>
    <property type="match status" value="1"/>
</dbReference>
<comment type="subcellular location">
    <subcellularLocation>
        <location evidence="1">Membrane</location>
        <topology evidence="1">Multi-pass membrane protein</topology>
    </subcellularLocation>
</comment>
<feature type="transmembrane region" description="Helical" evidence="6">
    <location>
        <begin position="301"/>
        <end position="322"/>
    </location>
</feature>
<dbReference type="EMBL" id="CAJOBA010041065">
    <property type="protein sequence ID" value="CAF4106373.1"/>
    <property type="molecule type" value="Genomic_DNA"/>
</dbReference>
<evidence type="ECO:0000313" key="10">
    <source>
        <dbReference type="EMBL" id="CAF4106373.1"/>
    </source>
</evidence>
<evidence type="ECO:0000256" key="2">
    <source>
        <dbReference type="ARBA" id="ARBA00022448"/>
    </source>
</evidence>
<keyword evidence="12" id="KW-1185">Reference proteome</keyword>
<sequence length="646" mass="72549">MGNKWTKMNADEMTQAAQMILSYVWLDMSETKASELSNIQKMFRSTMNEELELFEDDLECKGYIRSLPLTAKTVYRYRTDVKNMNKNDRLLVMTVFDNVDKNLKLAGIKSHNIDDKFSNDLLATATGNNNETVDKTEPKNIEYTLNVVTADGISSKETVDDPDDKKLLRKLDLHLVPGMTLLYLLNYLDRANIGQAKLNGITTSLKLSSAQYNACLSVVYVTYVVFEVPSNLILKKLRPSRWIPLIMVTWGIVVTLMGLVNSYGSLLACRLLLGAPEVGLFPGATYYLSSWYKRREFSWRVSILFSAATLAGTFGGILAYGINNMNGLAGREGWRWIFYIEGIITVVVAVLAFFFISDFPSDRPKFLTESECNRVFIRLRTDAGPGGAEHFSWKQVGLAFLDWKLYIWSLNYIGILVPLLSLSLFLPTIVQNRGFVSYKAQLLTAPPYAFAFITTVTTAYFSDKYAQRGIFILFWLLITMSGYIILIVANNLGANYFAVFLAAGGIPPCVATCITFLSCNISPQTKRATSLAFMISVGNCGGIISGQIYRAEDAPRFVLGHAINLGFCTLAIICTSILIIDLRLENRRRDRLYGSVTNIEMTNANTTVDVFGLGSAEDRRRWGYENISEEQIRDLGDKHAAWRYIL</sequence>
<dbReference type="AlphaFoldDB" id="A0A815KY53"/>
<keyword evidence="4 6" id="KW-1133">Transmembrane helix</keyword>
<proteinExistence type="predicted"/>
<organism evidence="9 12">
    <name type="scientific">Didymodactylos carnosus</name>
    <dbReference type="NCBI Taxonomy" id="1234261"/>
    <lineage>
        <taxon>Eukaryota</taxon>
        <taxon>Metazoa</taxon>
        <taxon>Spiralia</taxon>
        <taxon>Gnathifera</taxon>
        <taxon>Rotifera</taxon>
        <taxon>Eurotatoria</taxon>
        <taxon>Bdelloidea</taxon>
        <taxon>Philodinida</taxon>
        <taxon>Philodinidae</taxon>
        <taxon>Didymodactylos</taxon>
    </lineage>
</organism>
<dbReference type="Gene3D" id="1.20.1250.20">
    <property type="entry name" value="MFS general substrate transporter like domains"/>
    <property type="match status" value="2"/>
</dbReference>
<dbReference type="InterPro" id="IPR030458">
    <property type="entry name" value="Glyco_hydro_31_AS"/>
</dbReference>
<keyword evidence="5 6" id="KW-0472">Membrane</keyword>
<feature type="domain" description="Major facilitator superfamily (MFS) profile" evidence="7">
    <location>
        <begin position="175"/>
        <end position="589"/>
    </location>
</feature>
<feature type="transmembrane region" description="Helical" evidence="6">
    <location>
        <begin position="334"/>
        <end position="356"/>
    </location>
</feature>
<evidence type="ECO:0000313" key="9">
    <source>
        <dbReference type="EMBL" id="CAF1399382.1"/>
    </source>
</evidence>
<dbReference type="InterPro" id="IPR011701">
    <property type="entry name" value="MFS"/>
</dbReference>
<keyword evidence="3 6" id="KW-0812">Transmembrane</keyword>
<comment type="caution">
    <text evidence="9">The sequence shown here is derived from an EMBL/GenBank/DDBJ whole genome shotgun (WGS) entry which is preliminary data.</text>
</comment>
<dbReference type="SUPFAM" id="SSF103473">
    <property type="entry name" value="MFS general substrate transporter"/>
    <property type="match status" value="1"/>
</dbReference>
<dbReference type="Proteomes" id="UP000677228">
    <property type="component" value="Unassembled WGS sequence"/>
</dbReference>
<evidence type="ECO:0000256" key="1">
    <source>
        <dbReference type="ARBA" id="ARBA00004141"/>
    </source>
</evidence>
<evidence type="ECO:0000256" key="5">
    <source>
        <dbReference type="ARBA" id="ARBA00023136"/>
    </source>
</evidence>
<dbReference type="EMBL" id="CAJNOQ010017443">
    <property type="protein sequence ID" value="CAF1399382.1"/>
    <property type="molecule type" value="Genomic_DNA"/>
</dbReference>
<feature type="transmembrane region" description="Helical" evidence="6">
    <location>
        <begin position="242"/>
        <end position="264"/>
    </location>
</feature>
<protein>
    <recommendedName>
        <fullName evidence="7">Major facilitator superfamily (MFS) profile domain-containing protein</fullName>
    </recommendedName>
</protein>
<evidence type="ECO:0000256" key="3">
    <source>
        <dbReference type="ARBA" id="ARBA00022692"/>
    </source>
</evidence>
<dbReference type="EMBL" id="CAJNOK010019488">
    <property type="protein sequence ID" value="CAF1300345.1"/>
    <property type="molecule type" value="Genomic_DNA"/>
</dbReference>
<dbReference type="Proteomes" id="UP000663829">
    <property type="component" value="Unassembled WGS sequence"/>
</dbReference>
<feature type="transmembrane region" description="Helical" evidence="6">
    <location>
        <begin position="531"/>
        <end position="549"/>
    </location>
</feature>
<dbReference type="InterPro" id="IPR020846">
    <property type="entry name" value="MFS_dom"/>
</dbReference>